<comment type="caution">
    <text evidence="15">The sequence shown here is derived from an EMBL/GenBank/DDBJ whole genome shotgun (WGS) entry which is preliminary data.</text>
</comment>
<dbReference type="Pfam" id="PF00133">
    <property type="entry name" value="tRNA-synt_1"/>
    <property type="match status" value="1"/>
</dbReference>
<dbReference type="GO" id="GO:0000049">
    <property type="term" value="F:tRNA binding"/>
    <property type="evidence" value="ECO:0007669"/>
    <property type="project" value="InterPro"/>
</dbReference>
<dbReference type="GO" id="GO:0002161">
    <property type="term" value="F:aminoacyl-tRNA deacylase activity"/>
    <property type="evidence" value="ECO:0007669"/>
    <property type="project" value="InterPro"/>
</dbReference>
<dbReference type="AlphaFoldDB" id="A0A1X2I7A9"/>
<evidence type="ECO:0000256" key="10">
    <source>
        <dbReference type="ARBA" id="ARBA00032665"/>
    </source>
</evidence>
<keyword evidence="5" id="KW-0436">Ligase</keyword>
<dbReference type="FunFam" id="3.40.50.620:FF:000111">
    <property type="entry name" value="Mitochondrial isoleucyl-tRNA synthetase"/>
    <property type="match status" value="1"/>
</dbReference>
<dbReference type="InterPro" id="IPR002301">
    <property type="entry name" value="Ile-tRNA-ligase"/>
</dbReference>
<evidence type="ECO:0000256" key="12">
    <source>
        <dbReference type="ARBA" id="ARBA00068280"/>
    </source>
</evidence>
<evidence type="ECO:0000256" key="5">
    <source>
        <dbReference type="ARBA" id="ARBA00022598"/>
    </source>
</evidence>
<dbReference type="InterPro" id="IPR023585">
    <property type="entry name" value="Ile-tRNA-ligase_type1"/>
</dbReference>
<dbReference type="EMBL" id="MCGE01000023">
    <property type="protein sequence ID" value="ORZ10848.1"/>
    <property type="molecule type" value="Genomic_DNA"/>
</dbReference>
<evidence type="ECO:0000256" key="2">
    <source>
        <dbReference type="ARBA" id="ARBA00004496"/>
    </source>
</evidence>
<comment type="catalytic activity">
    <reaction evidence="11">
        <text>tRNA(Ile) + L-isoleucine + ATP = L-isoleucyl-tRNA(Ile) + AMP + diphosphate</text>
        <dbReference type="Rhea" id="RHEA:11060"/>
        <dbReference type="Rhea" id="RHEA-COMP:9666"/>
        <dbReference type="Rhea" id="RHEA-COMP:9695"/>
        <dbReference type="ChEBI" id="CHEBI:30616"/>
        <dbReference type="ChEBI" id="CHEBI:33019"/>
        <dbReference type="ChEBI" id="CHEBI:58045"/>
        <dbReference type="ChEBI" id="CHEBI:78442"/>
        <dbReference type="ChEBI" id="CHEBI:78528"/>
        <dbReference type="ChEBI" id="CHEBI:456215"/>
        <dbReference type="EC" id="6.1.1.5"/>
    </reaction>
</comment>
<dbReference type="Gene3D" id="3.90.740.10">
    <property type="entry name" value="Valyl/Leucyl/Isoleucyl-tRNA synthetase, editing domain"/>
    <property type="match status" value="1"/>
</dbReference>
<evidence type="ECO:0000256" key="8">
    <source>
        <dbReference type="ARBA" id="ARBA00022917"/>
    </source>
</evidence>
<keyword evidence="6" id="KW-0547">Nucleotide-binding</keyword>
<dbReference type="InterPro" id="IPR013155">
    <property type="entry name" value="M/V/L/I-tRNA-synth_anticd-bd"/>
</dbReference>
<dbReference type="PANTHER" id="PTHR42765">
    <property type="entry name" value="SOLEUCYL-TRNA SYNTHETASE"/>
    <property type="match status" value="1"/>
</dbReference>
<dbReference type="Gene3D" id="3.40.50.620">
    <property type="entry name" value="HUPs"/>
    <property type="match status" value="2"/>
</dbReference>
<comment type="subcellular location">
    <subcellularLocation>
        <location evidence="2">Cytoplasm</location>
    </subcellularLocation>
    <subcellularLocation>
        <location evidence="1">Mitochondrion</location>
    </subcellularLocation>
</comment>
<evidence type="ECO:0000313" key="16">
    <source>
        <dbReference type="Proteomes" id="UP000193560"/>
    </source>
</evidence>
<evidence type="ECO:0000256" key="11">
    <source>
        <dbReference type="ARBA" id="ARBA00048359"/>
    </source>
</evidence>
<gene>
    <name evidence="15" type="ORF">BCR42DRAFT_422184</name>
</gene>
<dbReference type="InterPro" id="IPR014729">
    <property type="entry name" value="Rossmann-like_a/b/a_fold"/>
</dbReference>
<keyword evidence="16" id="KW-1185">Reference proteome</keyword>
<dbReference type="Pfam" id="PF08264">
    <property type="entry name" value="Anticodon_1"/>
    <property type="match status" value="1"/>
</dbReference>
<dbReference type="HAMAP" id="MF_02002">
    <property type="entry name" value="Ile_tRNA_synth_type1"/>
    <property type="match status" value="1"/>
</dbReference>
<dbReference type="CDD" id="cd07960">
    <property type="entry name" value="Anticodon_Ia_Ile_BEm"/>
    <property type="match status" value="1"/>
</dbReference>
<dbReference type="FunFam" id="3.90.740.10:FF:000009">
    <property type="entry name" value="Isoleucyl-tRNA synthetase 2, mitochondrial"/>
    <property type="match status" value="1"/>
</dbReference>
<dbReference type="Gene3D" id="1.10.10.830">
    <property type="entry name" value="Ile-tRNA synthetase CP2 domain-like"/>
    <property type="match status" value="1"/>
</dbReference>
<dbReference type="Proteomes" id="UP000193560">
    <property type="component" value="Unassembled WGS sequence"/>
</dbReference>
<dbReference type="InterPro" id="IPR033708">
    <property type="entry name" value="Anticodon_Ile_BEm"/>
</dbReference>
<keyword evidence="7" id="KW-0067">ATP-binding</keyword>
<evidence type="ECO:0000256" key="6">
    <source>
        <dbReference type="ARBA" id="ARBA00022741"/>
    </source>
</evidence>
<evidence type="ECO:0000259" key="13">
    <source>
        <dbReference type="Pfam" id="PF00133"/>
    </source>
</evidence>
<dbReference type="SUPFAM" id="SSF52374">
    <property type="entry name" value="Nucleotidylyl transferase"/>
    <property type="match status" value="1"/>
</dbReference>
<dbReference type="InterPro" id="IPR009008">
    <property type="entry name" value="Val/Leu/Ile-tRNA-synth_edit"/>
</dbReference>
<evidence type="ECO:0000259" key="14">
    <source>
        <dbReference type="Pfam" id="PF08264"/>
    </source>
</evidence>
<evidence type="ECO:0000256" key="9">
    <source>
        <dbReference type="ARBA" id="ARBA00023146"/>
    </source>
</evidence>
<feature type="domain" description="Aminoacyl-tRNA synthetase class Ia" evidence="13">
    <location>
        <begin position="113"/>
        <end position="737"/>
    </location>
</feature>
<accession>A0A1X2I7A9</accession>
<evidence type="ECO:0000256" key="7">
    <source>
        <dbReference type="ARBA" id="ARBA00022840"/>
    </source>
</evidence>
<comment type="similarity">
    <text evidence="3">Belongs to the class-I aminoacyl-tRNA synthetase family.</text>
</comment>
<dbReference type="GO" id="GO:0005739">
    <property type="term" value="C:mitochondrion"/>
    <property type="evidence" value="ECO:0007669"/>
    <property type="project" value="UniProtKB-SubCell"/>
</dbReference>
<dbReference type="InterPro" id="IPR009080">
    <property type="entry name" value="tRNAsynth_Ia_anticodon-bd"/>
</dbReference>
<protein>
    <recommendedName>
        <fullName evidence="12">Isoleucine--tRNA ligase, mitochondrial</fullName>
        <ecNumber evidence="4">6.1.1.5</ecNumber>
    </recommendedName>
    <alternativeName>
        <fullName evidence="10">Isoleucyl-tRNA synthetase</fullName>
    </alternativeName>
</protein>
<feature type="domain" description="Methionyl/Valyl/Leucyl/Isoleucyl-tRNA synthetase anticodon-binding" evidence="14">
    <location>
        <begin position="781"/>
        <end position="942"/>
    </location>
</feature>
<dbReference type="SUPFAM" id="SSF47323">
    <property type="entry name" value="Anticodon-binding domain of a subclass of class I aminoacyl-tRNA synthetases"/>
    <property type="match status" value="1"/>
</dbReference>
<name>A0A1X2I7A9_9FUNG</name>
<dbReference type="STRING" id="90262.A0A1X2I7A9"/>
<organism evidence="15 16">
    <name type="scientific">Absidia repens</name>
    <dbReference type="NCBI Taxonomy" id="90262"/>
    <lineage>
        <taxon>Eukaryota</taxon>
        <taxon>Fungi</taxon>
        <taxon>Fungi incertae sedis</taxon>
        <taxon>Mucoromycota</taxon>
        <taxon>Mucoromycotina</taxon>
        <taxon>Mucoromycetes</taxon>
        <taxon>Mucorales</taxon>
        <taxon>Cunninghamellaceae</taxon>
        <taxon>Absidia</taxon>
    </lineage>
</organism>
<dbReference type="Gene3D" id="1.10.730.20">
    <property type="match status" value="1"/>
</dbReference>
<dbReference type="GO" id="GO:0004822">
    <property type="term" value="F:isoleucine-tRNA ligase activity"/>
    <property type="evidence" value="ECO:0007669"/>
    <property type="project" value="UniProtKB-EC"/>
</dbReference>
<dbReference type="GO" id="GO:0032543">
    <property type="term" value="P:mitochondrial translation"/>
    <property type="evidence" value="ECO:0007669"/>
    <property type="project" value="EnsemblFungi"/>
</dbReference>
<dbReference type="SUPFAM" id="SSF50677">
    <property type="entry name" value="ValRS/IleRS/LeuRS editing domain"/>
    <property type="match status" value="1"/>
</dbReference>
<dbReference type="InterPro" id="IPR002300">
    <property type="entry name" value="aa-tRNA-synth_Ia"/>
</dbReference>
<reference evidence="15 16" key="1">
    <citation type="submission" date="2016-07" db="EMBL/GenBank/DDBJ databases">
        <title>Pervasive Adenine N6-methylation of Active Genes in Fungi.</title>
        <authorList>
            <consortium name="DOE Joint Genome Institute"/>
            <person name="Mondo S.J."/>
            <person name="Dannebaum R.O."/>
            <person name="Kuo R.C."/>
            <person name="Labutti K."/>
            <person name="Haridas S."/>
            <person name="Kuo A."/>
            <person name="Salamov A."/>
            <person name="Ahrendt S.R."/>
            <person name="Lipzen A."/>
            <person name="Sullivan W."/>
            <person name="Andreopoulos W.B."/>
            <person name="Clum A."/>
            <person name="Lindquist E."/>
            <person name="Daum C."/>
            <person name="Ramamoorthy G.K."/>
            <person name="Gryganskyi A."/>
            <person name="Culley D."/>
            <person name="Magnuson J.K."/>
            <person name="James T.Y."/>
            <person name="O'Malley M.A."/>
            <person name="Stajich J.E."/>
            <person name="Spatafora J.W."/>
            <person name="Visel A."/>
            <person name="Grigoriev I.V."/>
        </authorList>
    </citation>
    <scope>NUCLEOTIDE SEQUENCE [LARGE SCALE GENOMIC DNA]</scope>
    <source>
        <strain evidence="15 16">NRRL 1336</strain>
    </source>
</reference>
<evidence type="ECO:0000256" key="1">
    <source>
        <dbReference type="ARBA" id="ARBA00004173"/>
    </source>
</evidence>
<sequence length="1037" mass="118884">MSYQWTRPLVGDSLFKHLLQQRNQQTSKLSSLSLSPLRSTRIKQRMYQAMEYATSNTSKSLQSAPTMKANKKNPYSDTILLPKTDFSLRADAVNREHLFRDRCTKDLYPWQLENNPKDLFVLHDGPPYANGSVHSGHAMNKILKDMINRYQVLRGRKVWYRPGWDCHGLPIEMKALEQLRKKNLHDSLSPMEIRDLARKKALKEIDIQRTAFKSWGVMGDWNNPYRTLDKDYELRQLDVFHEMVKRGYIYRQLKPVYWSPSSKSALAESELEYNEAHKSRSLHVRFQLATFGTSLQEKWKKHINNTYAVIWTTTPWTLPSNKAVSVHPKLEYSLVRLADDFSSNGDQAKLYIIASDRVNAFETELGQAAQVVDTASGSSLIGSSYKHPLWKGSNMPFIEGHHVTADSGTGLVHTAPGHGMEDYDACSKYGIAPFSPVGDDGLYTNEVASLGLEGKSAFEDGTTAVIELLRNESSIMLEQDYIHKYPYDWRTKQPVMLRATAQWFANVEQLQIKAVEALKNTRMVPDVSHRRLEQFTLSRKEWCISRQRSWGVPIPALYDTNTGEALLTEESVQHIIDVFDKSGSTDIWWEASDDSIFVAPKYRDNGKTYTRGYDTMDVWFDSGTSWTMLKDLPGRSTTADSPLADIYLEGSDQHRGWFQSSLLTSIALTGKAPYGTLITHGFALDEQGRKMSKSIGNTLEPILITNGGKDKKKYPAYGSDVLRMWVANCEYTRDVNIGPNVIAQMSEIMRKVRTTARFMLGNLQDFTYKDSVRYNDLKEIDKYMLHELHQFDQNVKSAFDEFSFNRAMQHVQNFTTNQLSAFYFDVIKDRVYNEKQDATSRRMAQTVLYEIINIYTTALAPIVCHTAEEIYEHYRSKTPHPETSIFKLDNWHEQRSINSEWNNPDLVDKWTILKNLKTEVNQVLEQARQEKAVRSSQEAEIIVSIDSKTPVGQIIHSMDDSELASLFLTSRVQVKEGDDEVQAESVGYHRQTQLESIDCSIKAKKSSYHKCPRCWNYHAAEIDCLCTRCENVVSKTV</sequence>
<dbReference type="OrthoDB" id="10264412at2759"/>
<evidence type="ECO:0000313" key="15">
    <source>
        <dbReference type="EMBL" id="ORZ10848.1"/>
    </source>
</evidence>
<dbReference type="NCBIfam" id="TIGR00392">
    <property type="entry name" value="ileS"/>
    <property type="match status" value="1"/>
</dbReference>
<dbReference type="GO" id="GO:0006428">
    <property type="term" value="P:isoleucyl-tRNA aminoacylation"/>
    <property type="evidence" value="ECO:0007669"/>
    <property type="project" value="InterPro"/>
</dbReference>
<evidence type="ECO:0000256" key="4">
    <source>
        <dbReference type="ARBA" id="ARBA00013165"/>
    </source>
</evidence>
<dbReference type="PRINTS" id="PR00984">
    <property type="entry name" value="TRNASYNTHILE"/>
</dbReference>
<keyword evidence="9 15" id="KW-0030">Aminoacyl-tRNA synthetase</keyword>
<evidence type="ECO:0000256" key="3">
    <source>
        <dbReference type="ARBA" id="ARBA00005594"/>
    </source>
</evidence>
<dbReference type="GO" id="GO:0005524">
    <property type="term" value="F:ATP binding"/>
    <property type="evidence" value="ECO:0007669"/>
    <property type="project" value="UniProtKB-KW"/>
</dbReference>
<keyword evidence="8" id="KW-0648">Protein biosynthesis</keyword>
<dbReference type="InterPro" id="IPR050081">
    <property type="entry name" value="Ile-tRNA_ligase"/>
</dbReference>
<dbReference type="EC" id="6.1.1.5" evidence="4"/>
<dbReference type="PANTHER" id="PTHR42765:SF1">
    <property type="entry name" value="ISOLEUCINE--TRNA LIGASE, MITOCHONDRIAL"/>
    <property type="match status" value="1"/>
</dbReference>
<proteinExistence type="inferred from homology"/>